<dbReference type="AlphaFoldDB" id="A0A1D9QEI7"/>
<dbReference type="KEGG" id="ssl:SS1G_08047"/>
<gene>
    <name evidence="2" type="ORF">sscle_11g081360</name>
</gene>
<dbReference type="RefSeq" id="XP_001591421.1">
    <property type="nucleotide sequence ID" value="XM_001591371.1"/>
</dbReference>
<accession>A0A1D9QEI7</accession>
<dbReference type="OrthoDB" id="4062651at2759"/>
<proteinExistence type="predicted"/>
<dbReference type="EMBL" id="CP017824">
    <property type="protein sequence ID" value="APA13366.1"/>
    <property type="molecule type" value="Genomic_DNA"/>
</dbReference>
<evidence type="ECO:0000259" key="1">
    <source>
        <dbReference type="PROSITE" id="PS50011"/>
    </source>
</evidence>
<name>A0A1D9QEI7_SCLS1</name>
<dbReference type="Proteomes" id="UP000177798">
    <property type="component" value="Chromosome 11"/>
</dbReference>
<dbReference type="Gene3D" id="1.10.510.10">
    <property type="entry name" value="Transferase(Phosphotransferase) domain 1"/>
    <property type="match status" value="1"/>
</dbReference>
<dbReference type="OMA" id="HEHGLVW"/>
<feature type="domain" description="Protein kinase" evidence="1">
    <location>
        <begin position="158"/>
        <end position="336"/>
    </location>
</feature>
<dbReference type="GO" id="GO:0004672">
    <property type="term" value="F:protein kinase activity"/>
    <property type="evidence" value="ECO:0007669"/>
    <property type="project" value="InterPro"/>
</dbReference>
<sequence>MATDEDQAGSRRYNIVQVDCGRGDFSVTIIGNCKRIVVDFLPSESRDGTPERALIERYEASFDEDEDETDAVQQELVNMIWDVGGPIFDQLAPPVATGAPLQNLHSLLFPETHHFCFARTNGKAELLEQEFDNQDYSPPPVKIDNALGLPKYSSKDIQVLKQIVGEGNVTQVLVNGQEMCCKSGHDSFDWPSVKRELDCLQKIAHSKYASTIRAPKLLGLVTSADNGQIIGILEEYLPTDLEKLPTLGEVDISVVADSRRKKWASQIREMVDLLHEIGVVWGDGKPHNVLVHRDTDDAWLIDFGGGWTDGWVDEELIETLEGDTQAVKKIFEFLKV</sequence>
<reference evidence="3" key="1">
    <citation type="journal article" date="2017" name="Genome Biol. Evol.">
        <title>The complete genome sequence of the phytopathogenic fungus Sclerotinia sclerotiorum reveals insights into the genome architecture of broad host range pathogens.</title>
        <authorList>
            <person name="Derbyshire M."/>
            <person name="Denton-Giles M."/>
            <person name="Hegedus D."/>
            <person name="Seifbarghy S."/>
            <person name="Rollins J."/>
            <person name="van Kan J."/>
            <person name="Seidl M.F."/>
            <person name="Faino L."/>
            <person name="Mbengue M."/>
            <person name="Navaud O."/>
            <person name="Raffaele S."/>
            <person name="Hammond-Kosack K."/>
            <person name="Heard S."/>
            <person name="Oliver R."/>
        </authorList>
    </citation>
    <scope>NUCLEOTIDE SEQUENCE [LARGE SCALE GENOMIC DNA]</scope>
    <source>
        <strain evidence="3">ATCC 18683 / 1980 / Ss-1</strain>
    </source>
</reference>
<dbReference type="VEuPathDB" id="FungiDB:sscle_11g081360"/>
<evidence type="ECO:0000313" key="3">
    <source>
        <dbReference type="Proteomes" id="UP000177798"/>
    </source>
</evidence>
<dbReference type="PROSITE" id="PS50011">
    <property type="entry name" value="PROTEIN_KINASE_DOM"/>
    <property type="match status" value="1"/>
</dbReference>
<dbReference type="InterPro" id="IPR011009">
    <property type="entry name" value="Kinase-like_dom_sf"/>
</dbReference>
<dbReference type="Pfam" id="PF00069">
    <property type="entry name" value="Pkinase"/>
    <property type="match status" value="1"/>
</dbReference>
<dbReference type="InterPro" id="IPR000719">
    <property type="entry name" value="Prot_kinase_dom"/>
</dbReference>
<protein>
    <recommendedName>
        <fullName evidence="1">Protein kinase domain-containing protein</fullName>
    </recommendedName>
</protein>
<organism evidence="2 3">
    <name type="scientific">Sclerotinia sclerotiorum (strain ATCC 18683 / 1980 / Ss-1)</name>
    <name type="common">White mold</name>
    <name type="synonym">Whetzelinia sclerotiorum</name>
    <dbReference type="NCBI Taxonomy" id="665079"/>
    <lineage>
        <taxon>Eukaryota</taxon>
        <taxon>Fungi</taxon>
        <taxon>Dikarya</taxon>
        <taxon>Ascomycota</taxon>
        <taxon>Pezizomycotina</taxon>
        <taxon>Leotiomycetes</taxon>
        <taxon>Helotiales</taxon>
        <taxon>Sclerotiniaceae</taxon>
        <taxon>Sclerotinia</taxon>
    </lineage>
</organism>
<dbReference type="GO" id="GO:0005524">
    <property type="term" value="F:ATP binding"/>
    <property type="evidence" value="ECO:0007669"/>
    <property type="project" value="InterPro"/>
</dbReference>
<evidence type="ECO:0000313" key="2">
    <source>
        <dbReference type="EMBL" id="APA13366.1"/>
    </source>
</evidence>
<dbReference type="SUPFAM" id="SSF56112">
    <property type="entry name" value="Protein kinase-like (PK-like)"/>
    <property type="match status" value="1"/>
</dbReference>